<dbReference type="InterPro" id="IPR001509">
    <property type="entry name" value="Epimerase_deHydtase"/>
</dbReference>
<evidence type="ECO:0000313" key="5">
    <source>
        <dbReference type="Proteomes" id="UP000011559"/>
    </source>
</evidence>
<dbReference type="AlphaFoldDB" id="M0GNQ2"/>
<organism evidence="4 5">
    <name type="scientific">Haloferax prahovense (strain DSM 18310 / JCM 13924 / TL6)</name>
    <dbReference type="NCBI Taxonomy" id="1227461"/>
    <lineage>
        <taxon>Archaea</taxon>
        <taxon>Methanobacteriati</taxon>
        <taxon>Methanobacteriota</taxon>
        <taxon>Stenosarchaea group</taxon>
        <taxon>Halobacteria</taxon>
        <taxon>Halobacteriales</taxon>
        <taxon>Haloferacaceae</taxon>
        <taxon>Haloferax</taxon>
    </lineage>
</organism>
<evidence type="ECO:0000313" key="4">
    <source>
        <dbReference type="EMBL" id="ELZ73203.1"/>
    </source>
</evidence>
<dbReference type="EMBL" id="AOLG01000009">
    <property type="protein sequence ID" value="ELZ73203.1"/>
    <property type="molecule type" value="Genomic_DNA"/>
</dbReference>
<protein>
    <submittedName>
        <fullName evidence="4">3-beta hydroxysteroid dehydrogenase/isomerase family protein</fullName>
    </submittedName>
</protein>
<accession>M0GNQ2</accession>
<dbReference type="InterPro" id="IPR036291">
    <property type="entry name" value="NAD(P)-bd_dom_sf"/>
</dbReference>
<dbReference type="GO" id="GO:0016853">
    <property type="term" value="F:isomerase activity"/>
    <property type="evidence" value="ECO:0007669"/>
    <property type="project" value="UniProtKB-KW"/>
</dbReference>
<dbReference type="PANTHER" id="PTHR43000">
    <property type="entry name" value="DTDP-D-GLUCOSE 4,6-DEHYDRATASE-RELATED"/>
    <property type="match status" value="1"/>
</dbReference>
<dbReference type="Proteomes" id="UP000011559">
    <property type="component" value="Unassembled WGS sequence"/>
</dbReference>
<dbReference type="PATRIC" id="fig|1227461.3.peg.923"/>
<evidence type="ECO:0000259" key="3">
    <source>
        <dbReference type="Pfam" id="PF01370"/>
    </source>
</evidence>
<dbReference type="RefSeq" id="WP_008092357.1">
    <property type="nucleotide sequence ID" value="NZ_AOLG01000009.1"/>
</dbReference>
<reference evidence="4 5" key="1">
    <citation type="journal article" date="2014" name="PLoS Genet.">
        <title>Phylogenetically driven sequencing of extremely halophilic archaea reveals strategies for static and dynamic osmo-response.</title>
        <authorList>
            <person name="Becker E.A."/>
            <person name="Seitzer P.M."/>
            <person name="Tritt A."/>
            <person name="Larsen D."/>
            <person name="Krusor M."/>
            <person name="Yao A.I."/>
            <person name="Wu D."/>
            <person name="Madern D."/>
            <person name="Eisen J.A."/>
            <person name="Darling A.E."/>
            <person name="Facciotti M.T."/>
        </authorList>
    </citation>
    <scope>NUCLEOTIDE SEQUENCE [LARGE SCALE GENOMIC DNA]</scope>
    <source>
        <strain evidence="5">DSM 18310 / JCM 13924 / TL6</strain>
    </source>
</reference>
<comment type="similarity">
    <text evidence="1">Belongs to the NAD(P)-dependent epimerase/dehydratase family.</text>
</comment>
<name>M0GNQ2_HALPT</name>
<gene>
    <name evidence="4" type="ORF">C457_04551</name>
</gene>
<evidence type="ECO:0000256" key="1">
    <source>
        <dbReference type="ARBA" id="ARBA00007637"/>
    </source>
</evidence>
<dbReference type="Gene3D" id="3.40.50.720">
    <property type="entry name" value="NAD(P)-binding Rossmann-like Domain"/>
    <property type="match status" value="1"/>
</dbReference>
<feature type="compositionally biased region" description="Basic and acidic residues" evidence="2">
    <location>
        <begin position="347"/>
        <end position="376"/>
    </location>
</feature>
<dbReference type="SUPFAM" id="SSF51735">
    <property type="entry name" value="NAD(P)-binding Rossmann-fold domains"/>
    <property type="match status" value="1"/>
</dbReference>
<evidence type="ECO:0000256" key="2">
    <source>
        <dbReference type="SAM" id="MobiDB-lite"/>
    </source>
</evidence>
<keyword evidence="5" id="KW-1185">Reference proteome</keyword>
<feature type="region of interest" description="Disordered" evidence="2">
    <location>
        <begin position="297"/>
        <end position="321"/>
    </location>
</feature>
<dbReference type="Pfam" id="PF01370">
    <property type="entry name" value="Epimerase"/>
    <property type="match status" value="1"/>
</dbReference>
<comment type="caution">
    <text evidence="4">The sequence shown here is derived from an EMBL/GenBank/DDBJ whole genome shotgun (WGS) entry which is preliminary data.</text>
</comment>
<sequence>MDNALVIGGTRFIGRHLVSELLDGGYAVTIFNRGNHDNPFEDDPRVQHVQGDRTDDEALRTAKLTVDPDAVFDCVAYKPAEVASAVDIFADVDAYVYISSGAAYGREVIPKRENETPLCDCTDEQAADDSGASYGPRKAEGDRVVFEAASRGINAMSVRPCIVYGPEDYTERLDYWIDRVLNYDRVVVPGDGTNVWHRAYVEDVASAMRVVAEEGEAGEAYNVGDRRVVTLEEMVQVIADAAGTDVEVVHAGERELAATDLSMDDFILYRGYPHVLATDKLARLGWESTPVEEAMRRSVAAHRDSDRDGSEHDPGRDAEERLYRGYPHVLATDKLARLGWESTPVEEAMRRSVADHRDSDRDGSEHDPGRDAEERVLSILDTL</sequence>
<proteinExistence type="inferred from homology"/>
<feature type="region of interest" description="Disordered" evidence="2">
    <location>
        <begin position="345"/>
        <end position="383"/>
    </location>
</feature>
<feature type="domain" description="NAD-dependent epimerase/dehydratase" evidence="3">
    <location>
        <begin position="4"/>
        <end position="224"/>
    </location>
</feature>